<name>A0AAD1XA80_EUPCR</name>
<evidence type="ECO:0000313" key="2">
    <source>
        <dbReference type="Proteomes" id="UP001295684"/>
    </source>
</evidence>
<organism evidence="1 2">
    <name type="scientific">Euplotes crassus</name>
    <dbReference type="NCBI Taxonomy" id="5936"/>
    <lineage>
        <taxon>Eukaryota</taxon>
        <taxon>Sar</taxon>
        <taxon>Alveolata</taxon>
        <taxon>Ciliophora</taxon>
        <taxon>Intramacronucleata</taxon>
        <taxon>Spirotrichea</taxon>
        <taxon>Hypotrichia</taxon>
        <taxon>Euplotida</taxon>
        <taxon>Euplotidae</taxon>
        <taxon>Moneuplotes</taxon>
    </lineage>
</organism>
<proteinExistence type="predicted"/>
<protein>
    <submittedName>
        <fullName evidence="1">Uncharacterized protein</fullName>
    </submittedName>
</protein>
<dbReference type="EMBL" id="CAMPGE010007873">
    <property type="protein sequence ID" value="CAI2366790.1"/>
    <property type="molecule type" value="Genomic_DNA"/>
</dbReference>
<dbReference type="Proteomes" id="UP001295684">
    <property type="component" value="Unassembled WGS sequence"/>
</dbReference>
<dbReference type="AlphaFoldDB" id="A0AAD1XA80"/>
<gene>
    <name evidence="1" type="ORF">ECRASSUSDP1_LOCUS8064</name>
</gene>
<accession>A0AAD1XA80</accession>
<keyword evidence="2" id="KW-1185">Reference proteome</keyword>
<reference evidence="1" key="1">
    <citation type="submission" date="2023-07" db="EMBL/GenBank/DDBJ databases">
        <authorList>
            <consortium name="AG Swart"/>
            <person name="Singh M."/>
            <person name="Singh A."/>
            <person name="Seah K."/>
            <person name="Emmerich C."/>
        </authorList>
    </citation>
    <scope>NUCLEOTIDE SEQUENCE</scope>
    <source>
        <strain evidence="1">DP1</strain>
    </source>
</reference>
<evidence type="ECO:0000313" key="1">
    <source>
        <dbReference type="EMBL" id="CAI2366790.1"/>
    </source>
</evidence>
<sequence>MDEVFPALEELTYLVFQNDRMQNIFDFFIAHPINEIEDIRPKFRAINICMKKYRREVDESKFKLTKAEVLEDPSGPFECTEILVILKIDTFLLQYRIKSNTKIEVDSKAILYQDDFTIMTILPSYIKVTDLTSIKNEETSISEEFDKFPSSLFIQIPKESLMNAKTSLDPL</sequence>
<comment type="caution">
    <text evidence="1">The sequence shown here is derived from an EMBL/GenBank/DDBJ whole genome shotgun (WGS) entry which is preliminary data.</text>
</comment>